<proteinExistence type="predicted"/>
<dbReference type="CDD" id="cd02028">
    <property type="entry name" value="UMPK_like"/>
    <property type="match status" value="1"/>
</dbReference>
<name>A0A9D1ILY1_9BACT</name>
<reference evidence="2" key="2">
    <citation type="journal article" date="2021" name="PeerJ">
        <title>Extensive microbial diversity within the chicken gut microbiome revealed by metagenomics and culture.</title>
        <authorList>
            <person name="Gilroy R."/>
            <person name="Ravi A."/>
            <person name="Getino M."/>
            <person name="Pursley I."/>
            <person name="Horton D.L."/>
            <person name="Alikhan N.F."/>
            <person name="Baker D."/>
            <person name="Gharbi K."/>
            <person name="Hall N."/>
            <person name="Watson M."/>
            <person name="Adriaenssens E.M."/>
            <person name="Foster-Nyarko E."/>
            <person name="Jarju S."/>
            <person name="Secka A."/>
            <person name="Antonio M."/>
            <person name="Oren A."/>
            <person name="Chaudhuri R.R."/>
            <person name="La Ragione R."/>
            <person name="Hildebrand F."/>
            <person name="Pallen M.J."/>
        </authorList>
    </citation>
    <scope>NUCLEOTIDE SEQUENCE</scope>
    <source>
        <strain evidence="2">17073</strain>
    </source>
</reference>
<dbReference type="Gene3D" id="3.40.50.300">
    <property type="entry name" value="P-loop containing nucleotide triphosphate hydrolases"/>
    <property type="match status" value="1"/>
</dbReference>
<dbReference type="GO" id="GO:0016301">
    <property type="term" value="F:kinase activity"/>
    <property type="evidence" value="ECO:0007669"/>
    <property type="project" value="UniProtKB-KW"/>
</dbReference>
<evidence type="ECO:0000313" key="2">
    <source>
        <dbReference type="EMBL" id="HIU39375.1"/>
    </source>
</evidence>
<dbReference type="AlphaFoldDB" id="A0A9D1ILY1"/>
<reference evidence="2" key="1">
    <citation type="submission" date="2020-10" db="EMBL/GenBank/DDBJ databases">
        <authorList>
            <person name="Gilroy R."/>
        </authorList>
    </citation>
    <scope>NUCLEOTIDE SEQUENCE</scope>
    <source>
        <strain evidence="2">17073</strain>
    </source>
</reference>
<sequence>MVDTIQIFCKNTGNYVDVRGGETLLEIYERLKNEIPLRPICAHVNNKTEGLTYPVFKPKVVDFIDEKTPSGQRMYVRSLCMVLAKAVRDLFPDDGLRIEHSISKGYFCSLKRQEELVEETVAAIRRRMEEIISSDMPFVRHVKLASDVTEMFRQEGMSDKVQLLETSSELYAAYYCLDGFIDSYYGDLVPSTGYLRVFDLQKYKNGMLLLPPDFAGDCRVPAKMIPQEKLFKAFTDYIRFNGIVGVSNVGELNKIVEKRSNVDMLINVAETLHDKIIGRIADEITERYHEGGARVVLVAGPSSSGKTTTTKRLSIHLLANLIKPQMISLDNYFVDREHTPRDEHGEYDYESLYALDIEQFNKDLNALIRGEKVAMPTYDFATGKRVYKGDTLQLTDNSILLMEGIHGLNPELTKSIPEKQKFKVYVSALTTLSIDDHNWVPTTDNRLLRRIIRDYKYRGISALDTITRWPSVRRGEEKWIFPYQENADAMFNSSLIFELGVMKDFAEPLLKKVPHNVPEYAEAHRLLNFLGCFREIGNRQVPSTSLLREFLGGSSFKY</sequence>
<dbReference type="PANTHER" id="PTHR10285">
    <property type="entry name" value="URIDINE KINASE"/>
    <property type="match status" value="1"/>
</dbReference>
<dbReference type="Proteomes" id="UP000824076">
    <property type="component" value="Unassembled WGS sequence"/>
</dbReference>
<protein>
    <submittedName>
        <fullName evidence="2">Nucleoside kinase</fullName>
    </submittedName>
</protein>
<dbReference type="InterPro" id="IPR018163">
    <property type="entry name" value="Thr/Ala-tRNA-synth_IIc_edit"/>
</dbReference>
<dbReference type="SUPFAM" id="SSF52540">
    <property type="entry name" value="P-loop containing nucleoside triphosphate hydrolases"/>
    <property type="match status" value="1"/>
</dbReference>
<gene>
    <name evidence="2" type="ORF">IAD18_06900</name>
</gene>
<dbReference type="InterPro" id="IPR006083">
    <property type="entry name" value="PRK/URK"/>
</dbReference>
<keyword evidence="2" id="KW-0418">Kinase</keyword>
<accession>A0A9D1ILY1</accession>
<dbReference type="PRINTS" id="PR00988">
    <property type="entry name" value="URIDINKINASE"/>
</dbReference>
<evidence type="ECO:0000313" key="3">
    <source>
        <dbReference type="Proteomes" id="UP000824076"/>
    </source>
</evidence>
<dbReference type="SUPFAM" id="SSF55186">
    <property type="entry name" value="ThrRS/AlaRS common domain"/>
    <property type="match status" value="1"/>
</dbReference>
<dbReference type="Gene3D" id="3.30.980.10">
    <property type="entry name" value="Threonyl-trna Synthetase, Chain A, domain 2"/>
    <property type="match status" value="1"/>
</dbReference>
<comment type="caution">
    <text evidence="2">The sequence shown here is derived from an EMBL/GenBank/DDBJ whole genome shotgun (WGS) entry which is preliminary data.</text>
</comment>
<dbReference type="InterPro" id="IPR027417">
    <property type="entry name" value="P-loop_NTPase"/>
</dbReference>
<keyword evidence="2" id="KW-0808">Transferase</keyword>
<evidence type="ECO:0000259" key="1">
    <source>
        <dbReference type="Pfam" id="PF00485"/>
    </source>
</evidence>
<dbReference type="Pfam" id="PF00485">
    <property type="entry name" value="PRK"/>
    <property type="match status" value="1"/>
</dbReference>
<dbReference type="GO" id="GO:0005524">
    <property type="term" value="F:ATP binding"/>
    <property type="evidence" value="ECO:0007669"/>
    <property type="project" value="InterPro"/>
</dbReference>
<organism evidence="2 3">
    <name type="scientific">Candidatus Limisoma intestinavium</name>
    <dbReference type="NCBI Taxonomy" id="2840856"/>
    <lineage>
        <taxon>Bacteria</taxon>
        <taxon>Pseudomonadati</taxon>
        <taxon>Bacteroidota</taxon>
        <taxon>Bacteroidia</taxon>
        <taxon>Bacteroidales</taxon>
        <taxon>Candidatus Limisoma</taxon>
    </lineage>
</organism>
<feature type="domain" description="Phosphoribulokinase/uridine kinase" evidence="1">
    <location>
        <begin position="296"/>
        <end position="492"/>
    </location>
</feature>
<dbReference type="EMBL" id="DVMS01000195">
    <property type="protein sequence ID" value="HIU39375.1"/>
    <property type="molecule type" value="Genomic_DNA"/>
</dbReference>